<feature type="signal peptide" evidence="6">
    <location>
        <begin position="1"/>
        <end position="22"/>
    </location>
</feature>
<protein>
    <submittedName>
        <fullName evidence="8">ABC transporter substrate-binding protein</fullName>
    </submittedName>
</protein>
<accession>A0A8J8SKF1</accession>
<dbReference type="PROSITE" id="PS50983">
    <property type="entry name" value="FE_B12_PBP"/>
    <property type="match status" value="1"/>
</dbReference>
<dbReference type="EMBL" id="CP047289">
    <property type="protein sequence ID" value="QUS35322.1"/>
    <property type="molecule type" value="Genomic_DNA"/>
</dbReference>
<keyword evidence="4" id="KW-0408">Iron</keyword>
<reference evidence="8" key="1">
    <citation type="submission" date="2020-01" db="EMBL/GenBank/DDBJ databases">
        <authorList>
            <person name="Yang Y."/>
            <person name="Kwon Y.M."/>
        </authorList>
    </citation>
    <scope>NUCLEOTIDE SEQUENCE</scope>
    <source>
        <strain evidence="8">PG104</strain>
    </source>
</reference>
<keyword evidence="5 6" id="KW-0732">Signal</keyword>
<dbReference type="Gene3D" id="3.40.50.1980">
    <property type="entry name" value="Nitrogenase molybdenum iron protein domain"/>
    <property type="match status" value="2"/>
</dbReference>
<organism evidence="8 9">
    <name type="scientific">Falsirhodobacter algicola</name>
    <dbReference type="NCBI Taxonomy" id="2692330"/>
    <lineage>
        <taxon>Bacteria</taxon>
        <taxon>Pseudomonadati</taxon>
        <taxon>Pseudomonadota</taxon>
        <taxon>Alphaproteobacteria</taxon>
        <taxon>Rhodobacterales</taxon>
        <taxon>Paracoccaceae</taxon>
        <taxon>Falsirhodobacter</taxon>
    </lineage>
</organism>
<evidence type="ECO:0000256" key="4">
    <source>
        <dbReference type="ARBA" id="ARBA00022496"/>
    </source>
</evidence>
<dbReference type="GO" id="GO:0030288">
    <property type="term" value="C:outer membrane-bounded periplasmic space"/>
    <property type="evidence" value="ECO:0007669"/>
    <property type="project" value="TreeGrafter"/>
</dbReference>
<dbReference type="GO" id="GO:1901678">
    <property type="term" value="P:iron coordination entity transport"/>
    <property type="evidence" value="ECO:0007669"/>
    <property type="project" value="UniProtKB-ARBA"/>
</dbReference>
<dbReference type="RefSeq" id="WP_211784569.1">
    <property type="nucleotide sequence ID" value="NZ_CP047289.1"/>
</dbReference>
<evidence type="ECO:0000256" key="3">
    <source>
        <dbReference type="ARBA" id="ARBA00022448"/>
    </source>
</evidence>
<evidence type="ECO:0000256" key="5">
    <source>
        <dbReference type="ARBA" id="ARBA00022729"/>
    </source>
</evidence>
<keyword evidence="4" id="KW-0410">Iron transport</keyword>
<dbReference type="InterPro" id="IPR051313">
    <property type="entry name" value="Bact_iron-sidero_bind"/>
</dbReference>
<dbReference type="KEGG" id="fap:GR316_02950"/>
<evidence type="ECO:0000256" key="6">
    <source>
        <dbReference type="SAM" id="SignalP"/>
    </source>
</evidence>
<comment type="similarity">
    <text evidence="2">Belongs to the bacterial solute-binding protein 8 family.</text>
</comment>
<name>A0A8J8SKF1_9RHOB</name>
<evidence type="ECO:0000259" key="7">
    <source>
        <dbReference type="PROSITE" id="PS50983"/>
    </source>
</evidence>
<proteinExistence type="inferred from homology"/>
<feature type="domain" description="Fe/B12 periplasmic-binding" evidence="7">
    <location>
        <begin position="42"/>
        <end position="305"/>
    </location>
</feature>
<gene>
    <name evidence="8" type="ORF">GR316_02950</name>
</gene>
<dbReference type="AlphaFoldDB" id="A0A8J8SKF1"/>
<evidence type="ECO:0000256" key="2">
    <source>
        <dbReference type="ARBA" id="ARBA00008814"/>
    </source>
</evidence>
<dbReference type="SUPFAM" id="SSF53807">
    <property type="entry name" value="Helical backbone' metal receptor"/>
    <property type="match status" value="1"/>
</dbReference>
<keyword evidence="9" id="KW-1185">Reference proteome</keyword>
<evidence type="ECO:0000313" key="9">
    <source>
        <dbReference type="Proteomes" id="UP000679284"/>
    </source>
</evidence>
<keyword evidence="4" id="KW-0406">Ion transport</keyword>
<evidence type="ECO:0000256" key="1">
    <source>
        <dbReference type="ARBA" id="ARBA00004196"/>
    </source>
</evidence>
<dbReference type="Pfam" id="PF01497">
    <property type="entry name" value="Peripla_BP_2"/>
    <property type="match status" value="1"/>
</dbReference>
<evidence type="ECO:0000313" key="8">
    <source>
        <dbReference type="EMBL" id="QUS35322.1"/>
    </source>
</evidence>
<keyword evidence="3" id="KW-0813">Transport</keyword>
<dbReference type="Proteomes" id="UP000679284">
    <property type="component" value="Chromosome"/>
</dbReference>
<dbReference type="PANTHER" id="PTHR30532">
    <property type="entry name" value="IRON III DICITRATE-BINDING PERIPLASMIC PROTEIN"/>
    <property type="match status" value="1"/>
</dbReference>
<dbReference type="InterPro" id="IPR002491">
    <property type="entry name" value="ABC_transptr_periplasmic_BD"/>
</dbReference>
<dbReference type="InterPro" id="IPR033870">
    <property type="entry name" value="FatB"/>
</dbReference>
<dbReference type="PANTHER" id="PTHR30532:SF28">
    <property type="entry name" value="PETROBACTIN-BINDING PROTEIN YCLQ"/>
    <property type="match status" value="1"/>
</dbReference>
<feature type="chain" id="PRO_5035228205" evidence="6">
    <location>
        <begin position="23"/>
        <end position="305"/>
    </location>
</feature>
<sequence>MRMKLGAVLGGLCLAVAGSVSAQSITIPHRQGEVTLDSRPERVVVMDWANVDNLDALGVSILGVPGSNAPEYLSKFRSDDYLKLGSLQEPDVEGIAAADPDLVIVAARSRQSQPQLNRIAPTVDLSIDNDDFIDSVTANITELGEIFGKEDRAAEMNAELRSKVDRLHDAVQGKGRALTLVTSGGKIGVYGPESRTGWLHKEVGFPSVLDDVDDRSDRGDAASYEFILETNPDWIFVVDRDTAIAAEGGQAAAALLDNELVHQTTAWKEGHIVYLDPQKAYIVMNGYQAVSDLLDQVYEAVTADS</sequence>
<comment type="subcellular location">
    <subcellularLocation>
        <location evidence="1">Cell envelope</location>
    </subcellularLocation>
</comment>
<dbReference type="CDD" id="cd01140">
    <property type="entry name" value="FatB"/>
    <property type="match status" value="1"/>
</dbReference>